<comment type="caution">
    <text evidence="1">The sequence shown here is derived from an EMBL/GenBank/DDBJ whole genome shotgun (WGS) entry which is preliminary data.</text>
</comment>
<accession>A0A9D1IMQ9</accession>
<reference evidence="1" key="2">
    <citation type="journal article" date="2021" name="PeerJ">
        <title>Extensive microbial diversity within the chicken gut microbiome revealed by metagenomics and culture.</title>
        <authorList>
            <person name="Gilroy R."/>
            <person name="Ravi A."/>
            <person name="Getino M."/>
            <person name="Pursley I."/>
            <person name="Horton D.L."/>
            <person name="Alikhan N.F."/>
            <person name="Baker D."/>
            <person name="Gharbi K."/>
            <person name="Hall N."/>
            <person name="Watson M."/>
            <person name="Adriaenssens E.M."/>
            <person name="Foster-Nyarko E."/>
            <person name="Jarju S."/>
            <person name="Secka A."/>
            <person name="Antonio M."/>
            <person name="Oren A."/>
            <person name="Chaudhuri R.R."/>
            <person name="La Ragione R."/>
            <person name="Hildebrand F."/>
            <person name="Pallen M.J."/>
        </authorList>
    </citation>
    <scope>NUCLEOTIDE SEQUENCE</scope>
    <source>
        <strain evidence="1">CHK193-30670</strain>
    </source>
</reference>
<organism evidence="1 2">
    <name type="scientific">Candidatus Aphodocola excrementigallinarum</name>
    <dbReference type="NCBI Taxonomy" id="2840670"/>
    <lineage>
        <taxon>Bacteria</taxon>
        <taxon>Bacillati</taxon>
        <taxon>Bacillota</taxon>
        <taxon>Bacilli</taxon>
        <taxon>Candidatus Aphodocola</taxon>
    </lineage>
</organism>
<dbReference type="SUPFAM" id="SSF48150">
    <property type="entry name" value="DNA-glycosylase"/>
    <property type="match status" value="1"/>
</dbReference>
<dbReference type="GO" id="GO:0003824">
    <property type="term" value="F:catalytic activity"/>
    <property type="evidence" value="ECO:0007669"/>
    <property type="project" value="InterPro"/>
</dbReference>
<protein>
    <submittedName>
        <fullName evidence="1">Uncharacterized protein</fullName>
    </submittedName>
</protein>
<dbReference type="AlphaFoldDB" id="A0A9D1IMQ9"/>
<evidence type="ECO:0000313" key="1">
    <source>
        <dbReference type="EMBL" id="HIU40178.1"/>
    </source>
</evidence>
<name>A0A9D1IMQ9_9FIRM</name>
<proteinExistence type="predicted"/>
<dbReference type="InterPro" id="IPR011257">
    <property type="entry name" value="DNA_glycosylase"/>
</dbReference>
<dbReference type="Proteomes" id="UP000824074">
    <property type="component" value="Unassembled WGS sequence"/>
</dbReference>
<gene>
    <name evidence="1" type="ORF">IAB68_02615</name>
</gene>
<dbReference type="GO" id="GO:0006281">
    <property type="term" value="P:DNA repair"/>
    <property type="evidence" value="ECO:0007669"/>
    <property type="project" value="InterPro"/>
</dbReference>
<reference evidence="1" key="1">
    <citation type="submission" date="2020-10" db="EMBL/GenBank/DDBJ databases">
        <authorList>
            <person name="Gilroy R."/>
        </authorList>
    </citation>
    <scope>NUCLEOTIDE SEQUENCE</scope>
    <source>
        <strain evidence="1">CHK193-30670</strain>
    </source>
</reference>
<dbReference type="EMBL" id="DVMT01000027">
    <property type="protein sequence ID" value="HIU40178.1"/>
    <property type="molecule type" value="Genomic_DNA"/>
</dbReference>
<sequence>MYKNGELGGEVMPEDVNPHFEKSSLENYLYFTLPMALNYQRNSYILWESALKTYTDEETRFVFDPKLCLEKPFEEVQHALIKYKVALQKQKQTEIWLTLCNTFIELFDGDIRKLFDSLDNDVDKIRRFIQKDNKKKFPYLSGTKICNYWLYVIYQYTDRKYKNIENLTVAPDTHVCKATHKLGLITDNEFNSSNVQQIVIDRWQELFKNTNYKPIDIHTPLWLWSRNGFKEIK</sequence>
<evidence type="ECO:0000313" key="2">
    <source>
        <dbReference type="Proteomes" id="UP000824074"/>
    </source>
</evidence>